<feature type="transmembrane region" description="Helical" evidence="2">
    <location>
        <begin position="20"/>
        <end position="40"/>
    </location>
</feature>
<protein>
    <submittedName>
        <fullName evidence="3">Uncharacterized protein</fullName>
    </submittedName>
</protein>
<dbReference type="Proteomes" id="UP000251075">
    <property type="component" value="Unassembled WGS sequence"/>
</dbReference>
<organism evidence="3 4">
    <name type="scientific">Paramagnetospirillum kuznetsovii</name>
    <dbReference type="NCBI Taxonomy" id="2053833"/>
    <lineage>
        <taxon>Bacteria</taxon>
        <taxon>Pseudomonadati</taxon>
        <taxon>Pseudomonadota</taxon>
        <taxon>Alphaproteobacteria</taxon>
        <taxon>Rhodospirillales</taxon>
        <taxon>Magnetospirillaceae</taxon>
        <taxon>Paramagnetospirillum</taxon>
    </lineage>
</organism>
<dbReference type="AlphaFoldDB" id="A0A364P0I5"/>
<reference evidence="3 4" key="1">
    <citation type="submission" date="2017-11" db="EMBL/GenBank/DDBJ databases">
        <title>Draft genome sequence of magnetotactic bacterium Magnetospirillum kuznetsovii LBB-42.</title>
        <authorList>
            <person name="Grouzdev D.S."/>
            <person name="Rysina M.S."/>
            <person name="Baslerov R.V."/>
            <person name="Koziaeva V."/>
        </authorList>
    </citation>
    <scope>NUCLEOTIDE SEQUENCE [LARGE SCALE GENOMIC DNA]</scope>
    <source>
        <strain evidence="3 4">LBB-42</strain>
    </source>
</reference>
<keyword evidence="2" id="KW-1133">Transmembrane helix</keyword>
<keyword evidence="2" id="KW-0812">Transmembrane</keyword>
<feature type="region of interest" description="Disordered" evidence="1">
    <location>
        <begin position="549"/>
        <end position="572"/>
    </location>
</feature>
<feature type="transmembrane region" description="Helical" evidence="2">
    <location>
        <begin position="61"/>
        <end position="81"/>
    </location>
</feature>
<dbReference type="EMBL" id="PGTO01000003">
    <property type="protein sequence ID" value="RAU22760.1"/>
    <property type="molecule type" value="Genomic_DNA"/>
</dbReference>
<sequence>MYNCLGLALDGCGNDPAAPVSVYFTLGDVVAALGVTLILPQFLKPIYLLRLKIRRISMASIYRLVFAGVLPIAVAALLPQFPASRTPVVGYPLFWESLGALLFVVAYALLAFGSLKPIRLRAGSVDRFVRASAELLAEANERDFVDFATDFARNLPDLIKRAAFIEHRPAFSAFEAFRYRKQITDGRFAASFLGIASDPKFCASLVTSCPWQAADIMNSITREQLSSQFAERFVQELARQTILLDQSMMSREVGYGGFSVAPVLSESLFGNHFISRTYDPFVGLRFGNLGTPTTGMMARLSAAAELSVKASFHEKSYWPGPNIHHLEDIYEHVFRELDRMKRGDNLEVALLVEASSGVHSLIDITRAHLAELPSNRLLQLYKKGSDPYDGNNVIEAIAGLIYKTLESISNSFDGINDPFWSHAIGVFMHLFPFDPDEPVGMDPLQQRVALKLLNKLHENMEGWYPAISRILLACMGPYQKFPNIKNRSAYVVLDDAIYAELKHLKMLATGNPDKFKDFLPGTTQYDLEENTLTHTYAGGAQSVTKLDEIGPKSKPLRGSEPGPIAQPAPDGVTLVGTLPMAG</sequence>
<name>A0A364P0I5_9PROT</name>
<proteinExistence type="predicted"/>
<accession>A0A364P0I5</accession>
<evidence type="ECO:0000256" key="1">
    <source>
        <dbReference type="SAM" id="MobiDB-lite"/>
    </source>
</evidence>
<feature type="transmembrane region" description="Helical" evidence="2">
    <location>
        <begin position="93"/>
        <end position="112"/>
    </location>
</feature>
<evidence type="ECO:0000313" key="3">
    <source>
        <dbReference type="EMBL" id="RAU22760.1"/>
    </source>
</evidence>
<keyword evidence="4" id="KW-1185">Reference proteome</keyword>
<gene>
    <name evidence="3" type="ORF">CU669_05055</name>
</gene>
<keyword evidence="2" id="KW-0472">Membrane</keyword>
<comment type="caution">
    <text evidence="3">The sequence shown here is derived from an EMBL/GenBank/DDBJ whole genome shotgun (WGS) entry which is preliminary data.</text>
</comment>
<evidence type="ECO:0000256" key="2">
    <source>
        <dbReference type="SAM" id="Phobius"/>
    </source>
</evidence>
<evidence type="ECO:0000313" key="4">
    <source>
        <dbReference type="Proteomes" id="UP000251075"/>
    </source>
</evidence>